<dbReference type="OrthoDB" id="2646225at2759"/>
<proteinExistence type="predicted"/>
<evidence type="ECO:0000313" key="2">
    <source>
        <dbReference type="EMBL" id="KIJ24492.1"/>
    </source>
</evidence>
<evidence type="ECO:0000313" key="1">
    <source>
        <dbReference type="EMBL" id="KIJ24484.1"/>
    </source>
</evidence>
<dbReference type="Proteomes" id="UP000054279">
    <property type="component" value="Unassembled WGS sequence"/>
</dbReference>
<dbReference type="HOGENOM" id="CLU_133984_0_0_1"/>
<accession>A0A0C9U5W8</accession>
<name>A0A0C9U5W8_SPHS4</name>
<dbReference type="EMBL" id="KN837484">
    <property type="protein sequence ID" value="KIJ24484.1"/>
    <property type="molecule type" value="Genomic_DNA"/>
</dbReference>
<protein>
    <submittedName>
        <fullName evidence="2">Uncharacterized protein</fullName>
    </submittedName>
</protein>
<gene>
    <name evidence="1" type="ORF">M422DRAFT_274710</name>
    <name evidence="2" type="ORF">M422DRAFT_274720</name>
</gene>
<sequence>MAGIVIAVSTIAPASLGVGTVVVNGGITALPVATLNRISLFTSTGSNTHWIKSCSVAWAVNALGENVSFVEPSDPESNTCMIPKPQGISTLNRAIWFTDVAVIKPSCSWIMSNLSGDIPDVDTVVKNPQHYKLE</sequence>
<dbReference type="AlphaFoldDB" id="A0A0C9U5W8"/>
<keyword evidence="3" id="KW-1185">Reference proteome</keyword>
<organism evidence="2 3">
    <name type="scientific">Sphaerobolus stellatus (strain SS14)</name>
    <dbReference type="NCBI Taxonomy" id="990650"/>
    <lineage>
        <taxon>Eukaryota</taxon>
        <taxon>Fungi</taxon>
        <taxon>Dikarya</taxon>
        <taxon>Basidiomycota</taxon>
        <taxon>Agaricomycotina</taxon>
        <taxon>Agaricomycetes</taxon>
        <taxon>Phallomycetidae</taxon>
        <taxon>Geastrales</taxon>
        <taxon>Sphaerobolaceae</taxon>
        <taxon>Sphaerobolus</taxon>
    </lineage>
</organism>
<dbReference type="EMBL" id="KN837484">
    <property type="protein sequence ID" value="KIJ24492.1"/>
    <property type="molecule type" value="Genomic_DNA"/>
</dbReference>
<reference evidence="2 3" key="1">
    <citation type="submission" date="2014-06" db="EMBL/GenBank/DDBJ databases">
        <title>Evolutionary Origins and Diversification of the Mycorrhizal Mutualists.</title>
        <authorList>
            <consortium name="DOE Joint Genome Institute"/>
            <consortium name="Mycorrhizal Genomics Consortium"/>
            <person name="Kohler A."/>
            <person name="Kuo A."/>
            <person name="Nagy L.G."/>
            <person name="Floudas D."/>
            <person name="Copeland A."/>
            <person name="Barry K.W."/>
            <person name="Cichocki N."/>
            <person name="Veneault-Fourrey C."/>
            <person name="LaButti K."/>
            <person name="Lindquist E.A."/>
            <person name="Lipzen A."/>
            <person name="Lundell T."/>
            <person name="Morin E."/>
            <person name="Murat C."/>
            <person name="Riley R."/>
            <person name="Ohm R."/>
            <person name="Sun H."/>
            <person name="Tunlid A."/>
            <person name="Henrissat B."/>
            <person name="Grigoriev I.V."/>
            <person name="Hibbett D.S."/>
            <person name="Martin F."/>
        </authorList>
    </citation>
    <scope>NUCLEOTIDE SEQUENCE [LARGE SCALE GENOMIC DNA]</scope>
    <source>
        <strain evidence="2 3">SS14</strain>
    </source>
</reference>
<evidence type="ECO:0000313" key="3">
    <source>
        <dbReference type="Proteomes" id="UP000054279"/>
    </source>
</evidence>